<sequence>MLTSDDTTVHDNCGDSLSVRVEGTVDVRNTTGYLITCYTPKQARQLARALKRAANVAEGKPAKKPKPRVIVDGEGDTWYADDDGGYTLGNTEDNGFRSSYTPHVRQSRKAIRKEFGIREERP</sequence>
<name>A0A7Y4L7M5_9ACTN</name>
<evidence type="ECO:0000313" key="1">
    <source>
        <dbReference type="EMBL" id="MBB6564407.1"/>
    </source>
</evidence>
<proteinExistence type="predicted"/>
<evidence type="ECO:0000313" key="2">
    <source>
        <dbReference type="EMBL" id="NOL45869.1"/>
    </source>
</evidence>
<organism evidence="2 3">
    <name type="scientific">Kribbella sandramycini</name>
    <dbReference type="NCBI Taxonomy" id="60450"/>
    <lineage>
        <taxon>Bacteria</taxon>
        <taxon>Bacillati</taxon>
        <taxon>Actinomycetota</taxon>
        <taxon>Actinomycetes</taxon>
        <taxon>Propionibacteriales</taxon>
        <taxon>Kribbellaceae</taxon>
        <taxon>Kribbella</taxon>
    </lineage>
</organism>
<accession>A0A7Y4L7M5</accession>
<reference evidence="1 4" key="2">
    <citation type="submission" date="2020-08" db="EMBL/GenBank/DDBJ databases">
        <title>Sequencing the genomes of 1000 actinobacteria strains.</title>
        <authorList>
            <person name="Klenk H.-P."/>
        </authorList>
    </citation>
    <scope>NUCLEOTIDE SEQUENCE [LARGE SCALE GENOMIC DNA]</scope>
    <source>
        <strain evidence="1 4">DSM 15626</strain>
    </source>
</reference>
<dbReference type="Proteomes" id="UP000553957">
    <property type="component" value="Unassembled WGS sequence"/>
</dbReference>
<keyword evidence="3" id="KW-1185">Reference proteome</keyword>
<dbReference type="EMBL" id="JACHKF010000001">
    <property type="protein sequence ID" value="MBB6564407.1"/>
    <property type="molecule type" value="Genomic_DNA"/>
</dbReference>
<dbReference type="RefSeq" id="WP_171679168.1">
    <property type="nucleotide sequence ID" value="NZ_BAAAGT010000022.1"/>
</dbReference>
<evidence type="ECO:0000313" key="4">
    <source>
        <dbReference type="Proteomes" id="UP000553957"/>
    </source>
</evidence>
<dbReference type="Proteomes" id="UP000534306">
    <property type="component" value="Unassembled WGS sequence"/>
</dbReference>
<reference evidence="2 3" key="1">
    <citation type="submission" date="2020-05" db="EMBL/GenBank/DDBJ databases">
        <title>Genome sequence of Kribbella sandramycini ATCC 39419.</title>
        <authorList>
            <person name="Maclea K.S."/>
            <person name="Fair J.L."/>
        </authorList>
    </citation>
    <scope>NUCLEOTIDE SEQUENCE [LARGE SCALE GENOMIC DNA]</scope>
    <source>
        <strain evidence="2 3">ATCC 39419</strain>
    </source>
</reference>
<evidence type="ECO:0000313" key="3">
    <source>
        <dbReference type="Proteomes" id="UP000534306"/>
    </source>
</evidence>
<dbReference type="AlphaFoldDB" id="A0A7Y4L7M5"/>
<comment type="caution">
    <text evidence="2">The sequence shown here is derived from an EMBL/GenBank/DDBJ whole genome shotgun (WGS) entry which is preliminary data.</text>
</comment>
<dbReference type="EMBL" id="JABJRC010000018">
    <property type="protein sequence ID" value="NOL45869.1"/>
    <property type="molecule type" value="Genomic_DNA"/>
</dbReference>
<gene>
    <name evidence="1" type="ORF">HNR71_000044</name>
    <name evidence="2" type="ORF">HPO96_37055</name>
</gene>
<protein>
    <submittedName>
        <fullName evidence="2">Uncharacterized protein</fullName>
    </submittedName>
</protein>